<name>A0A397U749_9GLOM</name>
<evidence type="ECO:0000313" key="2">
    <source>
        <dbReference type="Proteomes" id="UP000266673"/>
    </source>
</evidence>
<evidence type="ECO:0000313" key="1">
    <source>
        <dbReference type="EMBL" id="RIB02926.1"/>
    </source>
</evidence>
<dbReference type="EMBL" id="QKWP01002546">
    <property type="protein sequence ID" value="RIB02926.1"/>
    <property type="molecule type" value="Genomic_DNA"/>
</dbReference>
<keyword evidence="2" id="KW-1185">Reference proteome</keyword>
<protein>
    <submittedName>
        <fullName evidence="1">Uncharacterized protein</fullName>
    </submittedName>
</protein>
<accession>A0A397U749</accession>
<comment type="caution">
    <text evidence="1">The sequence shown here is derived from an EMBL/GenBank/DDBJ whole genome shotgun (WGS) entry which is preliminary data.</text>
</comment>
<reference evidence="1 2" key="1">
    <citation type="submission" date="2018-06" db="EMBL/GenBank/DDBJ databases">
        <title>Comparative genomics reveals the genomic features of Rhizophagus irregularis, R. cerebriforme, R. diaphanum and Gigaspora rosea, and their symbiotic lifestyle signature.</title>
        <authorList>
            <person name="Morin E."/>
            <person name="San Clemente H."/>
            <person name="Chen E.C.H."/>
            <person name="De La Providencia I."/>
            <person name="Hainaut M."/>
            <person name="Kuo A."/>
            <person name="Kohler A."/>
            <person name="Murat C."/>
            <person name="Tang N."/>
            <person name="Roy S."/>
            <person name="Loubradou J."/>
            <person name="Henrissat B."/>
            <person name="Grigoriev I.V."/>
            <person name="Corradi N."/>
            <person name="Roux C."/>
            <person name="Martin F.M."/>
        </authorList>
    </citation>
    <scope>NUCLEOTIDE SEQUENCE [LARGE SCALE GENOMIC DNA]</scope>
    <source>
        <strain evidence="1 2">DAOM 194757</strain>
    </source>
</reference>
<proteinExistence type="predicted"/>
<sequence length="113" mass="12808">MIFGEMTRIQIVAGTHFSAYKELACLFVYNPKDINKPVDKKILKNLVLYTCVVDVDNHEKLDFGQEMLNGKALSKKKYLILALDLKSSLHVFLRTKALLAMDPPSLQDPISQI</sequence>
<organism evidence="1 2">
    <name type="scientific">Gigaspora rosea</name>
    <dbReference type="NCBI Taxonomy" id="44941"/>
    <lineage>
        <taxon>Eukaryota</taxon>
        <taxon>Fungi</taxon>
        <taxon>Fungi incertae sedis</taxon>
        <taxon>Mucoromycota</taxon>
        <taxon>Glomeromycotina</taxon>
        <taxon>Glomeromycetes</taxon>
        <taxon>Diversisporales</taxon>
        <taxon>Gigasporaceae</taxon>
        <taxon>Gigaspora</taxon>
    </lineage>
</organism>
<dbReference type="AlphaFoldDB" id="A0A397U749"/>
<gene>
    <name evidence="1" type="ORF">C2G38_2255303</name>
</gene>
<dbReference type="Proteomes" id="UP000266673">
    <property type="component" value="Unassembled WGS sequence"/>
</dbReference>